<proteinExistence type="inferred from homology"/>
<dbReference type="EnsemblBacteria" id="AAO83079">
    <property type="protein sequence ID" value="AAO83079"/>
    <property type="gene ID" value="EF_C0006"/>
</dbReference>
<dbReference type="Proteomes" id="UP000001415">
    <property type="component" value="Plasmid pTEF3"/>
</dbReference>
<dbReference type="Gene3D" id="1.10.150.20">
    <property type="entry name" value="5' to 3' exonuclease, C-terminal subdomain"/>
    <property type="match status" value="1"/>
</dbReference>
<keyword evidence="8" id="KW-1185">Reference proteome</keyword>
<evidence type="ECO:0000259" key="6">
    <source>
        <dbReference type="PROSITE" id="PS50173"/>
    </source>
</evidence>
<gene>
    <name evidence="7" type="ordered locus">EF_C0006</name>
</gene>
<dbReference type="SUPFAM" id="SSF56672">
    <property type="entry name" value="DNA/RNA polymerases"/>
    <property type="match status" value="1"/>
</dbReference>
<dbReference type="GO" id="GO:0009432">
    <property type="term" value="P:SOS response"/>
    <property type="evidence" value="ECO:0007669"/>
    <property type="project" value="TreeGrafter"/>
</dbReference>
<dbReference type="Pfam" id="PF21999">
    <property type="entry name" value="IMS_HHH_1"/>
    <property type="match status" value="1"/>
</dbReference>
<dbReference type="InterPro" id="IPR050116">
    <property type="entry name" value="DNA_polymerase-Y"/>
</dbReference>
<keyword evidence="3" id="KW-0548">Nucleotidyltransferase</keyword>
<dbReference type="SUPFAM" id="SSF100879">
    <property type="entry name" value="Lesion bypass DNA polymerase (Y-family), little finger domain"/>
    <property type="match status" value="1"/>
</dbReference>
<dbReference type="InterPro" id="IPR053848">
    <property type="entry name" value="IMS_HHH_1"/>
</dbReference>
<evidence type="ECO:0000256" key="1">
    <source>
        <dbReference type="ARBA" id="ARBA00010945"/>
    </source>
</evidence>
<evidence type="ECO:0000313" key="8">
    <source>
        <dbReference type="Proteomes" id="UP000001415"/>
    </source>
</evidence>
<keyword evidence="7" id="KW-0614">Plasmid</keyword>
<dbReference type="InterPro" id="IPR043502">
    <property type="entry name" value="DNA/RNA_pol_sf"/>
</dbReference>
<dbReference type="InterPro" id="IPR043128">
    <property type="entry name" value="Rev_trsase/Diguanyl_cyclase"/>
</dbReference>
<keyword evidence="2" id="KW-0515">Mutator protein</keyword>
<keyword evidence="5" id="KW-0239">DNA-directed DNA polymerase</keyword>
<keyword evidence="4" id="KW-0235">DNA replication</keyword>
<dbReference type="CDD" id="cd01700">
    <property type="entry name" value="PolY_Pol_V_umuC"/>
    <property type="match status" value="1"/>
</dbReference>
<evidence type="ECO:0000256" key="5">
    <source>
        <dbReference type="ARBA" id="ARBA00022932"/>
    </source>
</evidence>
<dbReference type="GO" id="GO:0006281">
    <property type="term" value="P:DNA repair"/>
    <property type="evidence" value="ECO:0007669"/>
    <property type="project" value="InterPro"/>
</dbReference>
<dbReference type="GO" id="GO:0005829">
    <property type="term" value="C:cytosol"/>
    <property type="evidence" value="ECO:0007669"/>
    <property type="project" value="TreeGrafter"/>
</dbReference>
<organism evidence="7 8">
    <name type="scientific">Enterococcus faecalis (strain ATCC 700802 / V583)</name>
    <dbReference type="NCBI Taxonomy" id="226185"/>
    <lineage>
        <taxon>Bacteria</taxon>
        <taxon>Bacillati</taxon>
        <taxon>Bacillota</taxon>
        <taxon>Bacilli</taxon>
        <taxon>Lactobacillales</taxon>
        <taxon>Enterococcaceae</taxon>
        <taxon>Enterococcus</taxon>
    </lineage>
</organism>
<geneLocation type="plasmid" evidence="7 8">
    <name>pTEF3</name>
</geneLocation>
<dbReference type="Gene3D" id="3.40.1170.60">
    <property type="match status" value="1"/>
</dbReference>
<dbReference type="Pfam" id="PF00817">
    <property type="entry name" value="IMS"/>
    <property type="match status" value="1"/>
</dbReference>
<dbReference type="KEGG" id="efa:EFC0006"/>
<name>Q82YQ2_ENTFA</name>
<dbReference type="GO" id="GO:0042276">
    <property type="term" value="P:error-prone translesion synthesis"/>
    <property type="evidence" value="ECO:0007669"/>
    <property type="project" value="TreeGrafter"/>
</dbReference>
<dbReference type="PROSITE" id="PS50173">
    <property type="entry name" value="UMUC"/>
    <property type="match status" value="1"/>
</dbReference>
<dbReference type="InterPro" id="IPR001126">
    <property type="entry name" value="UmuC"/>
</dbReference>
<sequence length="351" mass="40290">MLFMFDYSKEPVNDYFLIDMKSFYASVECIERNLDPLTTELVVMSRGDNTGSGLILASSPEAKKRYGITNVSRPRDLPQPFPKTLHVVPPRMKLYIKRNMQVNNIFRRYVADEDLLIYSIDESILKVTRSLNLFTTEGTRSQRRKKLAQMIQERIKEELGLIAAVGVGDNPLLAKLALDNEAKNNEGFIAEWTYQNVPDKVWNIPEMTDFWGIGSRMKKRLNQMGIMSIKDLANWNPYTIKSRLGVIGLQLYFHANGIDRTDIAIPLEPSKEKSYGNSQVLPRDYTRRNEIELVVKEMAEQVAIRIRQHHCKTGCVHLHIGTSILETRPGFSHQMKIPITVLLQSFKSTIK</sequence>
<evidence type="ECO:0000313" key="7">
    <source>
        <dbReference type="EMBL" id="AAO83079.1"/>
    </source>
</evidence>
<dbReference type="Gene3D" id="3.30.70.270">
    <property type="match status" value="1"/>
</dbReference>
<accession>Q82YQ2</accession>
<dbReference type="InterPro" id="IPR017961">
    <property type="entry name" value="DNA_pol_Y-fam_little_finger"/>
</dbReference>
<dbReference type="AlphaFoldDB" id="Q82YQ2"/>
<feature type="domain" description="UmuC" evidence="6">
    <location>
        <begin position="15"/>
        <end position="214"/>
    </location>
</feature>
<dbReference type="PANTHER" id="PTHR11076:SF35">
    <property type="entry name" value="DNA REPAIR PROTEIN HOMOLOG YOBH"/>
    <property type="match status" value="1"/>
</dbReference>
<comment type="similarity">
    <text evidence="1">Belongs to the DNA polymerase type-Y family.</text>
</comment>
<dbReference type="Pfam" id="PF11799">
    <property type="entry name" value="IMS_C"/>
    <property type="match status" value="1"/>
</dbReference>
<dbReference type="GO" id="GO:0003887">
    <property type="term" value="F:DNA-directed DNA polymerase activity"/>
    <property type="evidence" value="ECO:0007669"/>
    <property type="project" value="UniProtKB-KW"/>
</dbReference>
<protein>
    <submittedName>
        <fullName evidence="7">ImpB/MucB/SamB family protein</fullName>
    </submittedName>
</protein>
<dbReference type="EMBL" id="AE016832">
    <property type="protein sequence ID" value="AAO83079.1"/>
    <property type="molecule type" value="Genomic_DNA"/>
</dbReference>
<keyword evidence="5" id="KW-0808">Transferase</keyword>
<dbReference type="GO" id="GO:0006260">
    <property type="term" value="P:DNA replication"/>
    <property type="evidence" value="ECO:0007669"/>
    <property type="project" value="UniProtKB-KW"/>
</dbReference>
<evidence type="ECO:0000256" key="2">
    <source>
        <dbReference type="ARBA" id="ARBA00022457"/>
    </source>
</evidence>
<dbReference type="InterPro" id="IPR036775">
    <property type="entry name" value="DNA_pol_Y-fam_lit_finger_sf"/>
</dbReference>
<evidence type="ECO:0000256" key="4">
    <source>
        <dbReference type="ARBA" id="ARBA00022705"/>
    </source>
</evidence>
<dbReference type="PATRIC" id="fig|226185.9.peg.3179"/>
<dbReference type="PANTHER" id="PTHR11076">
    <property type="entry name" value="DNA REPAIR POLYMERASE UMUC / TRANSFERASE FAMILY MEMBER"/>
    <property type="match status" value="1"/>
</dbReference>
<dbReference type="HOGENOM" id="CLU_012348_5_2_9"/>
<dbReference type="GO" id="GO:0003684">
    <property type="term" value="F:damaged DNA binding"/>
    <property type="evidence" value="ECO:0007669"/>
    <property type="project" value="InterPro"/>
</dbReference>
<evidence type="ECO:0000256" key="3">
    <source>
        <dbReference type="ARBA" id="ARBA00022695"/>
    </source>
</evidence>
<reference evidence="7 8" key="1">
    <citation type="journal article" date="2003" name="Science">
        <title>Role of mobile DNA in the evolution of vancomycin-resistant Enterococcus faecalis.</title>
        <authorList>
            <person name="Paulsen I."/>
            <person name="Banerjei L."/>
            <person name="Myers G.S.A."/>
            <person name="Nelson K.E."/>
            <person name="Seshadri R."/>
            <person name="Read T.D."/>
            <person name="Fouts D.E."/>
            <person name="Eisen J.A."/>
            <person name="Gill S.R."/>
            <person name="Heidelberg J.F."/>
            <person name="Tettelin H."/>
            <person name="Dodson R.J."/>
            <person name="Umayam L."/>
            <person name="Brinkac L."/>
            <person name="Beanan M."/>
            <person name="Daugherty S."/>
            <person name="DeBoy R.T."/>
            <person name="Durkin S."/>
            <person name="Kolonay J."/>
            <person name="Madupu R."/>
            <person name="Nelson W."/>
            <person name="Vamathevan J."/>
            <person name="Tran B."/>
            <person name="Upton J."/>
            <person name="Hansen T."/>
            <person name="Shetty J."/>
            <person name="Khouri H."/>
            <person name="Utterback T."/>
            <person name="Radune D."/>
            <person name="Ketchum K.A."/>
            <person name="Dougherty B.A."/>
            <person name="Fraser C.M."/>
        </authorList>
    </citation>
    <scope>NUCLEOTIDE SEQUENCE [LARGE SCALE GENOMIC DNA]</scope>
    <source>
        <strain evidence="8">ATCC 700802 / V583</strain>
        <plasmid evidence="8">Plasmid pTEF3</plasmid>
    </source>
</reference>